<feature type="transmembrane region" description="Helical" evidence="2">
    <location>
        <begin position="235"/>
        <end position="258"/>
    </location>
</feature>
<feature type="region of interest" description="Disordered" evidence="1">
    <location>
        <begin position="362"/>
        <end position="384"/>
    </location>
</feature>
<keyword evidence="2" id="KW-0812">Transmembrane</keyword>
<sequence>MMMPTATTGTGTGTTTGTTTMTISAAGGDGKDGCGGCGGDGGRIAMVMAALKSMWTATLSAVRQCWSRVPTRDSTLYLPMTLRCHQRCHHGCLRPADFCCSCLCVQGCPCSCCVCCDLRRSVCAAASWQFVVGGLLGSGFAAITAISFSEEPDLGNPDATFYALMIHLLVFWWLYFLCGVVGCCTVLDRQGILTYDPRALLMSRLYLGLNILCILCHITLAVLNKALWHNALSKLAIFITFVPLAWDWYITYLAWSLIHKLKKQRKGIFQGRPVMHNQSKPGQVLELHSGHNLALSPPHGQAMVPLALGALGSLGAGVGAGSGATLQLGNRHQMMSAGPHWSAPSPNASPYSFFMNWKRQPTTTRELSSRSLSPQLRPHGAIEPSSRSAVVISIHARSGVEGEGVDREMEGEKGSDAALCSPRWQPTNYNIGRGPVSGNALDSNSFSGRGNGNGNGGLSVGSGAGAGAGGGGAASTDNTDSVSGGPWGSLRRRVMADPRGCSDVGNIPCGSAGAGSGDEDGDAVGEPSPSNLTPGVFGQPGIEQQHVEVMEVREGVDQQQQRQQQQRAQWQRSLSLPLVPTLSLGIAPGVRA</sequence>
<feature type="region of interest" description="Disordered" evidence="1">
    <location>
        <begin position="398"/>
        <end position="539"/>
    </location>
</feature>
<protein>
    <recommendedName>
        <fullName evidence="5">Transmembrane protein</fullName>
    </recommendedName>
</protein>
<name>A0A8J4B2X9_9CHLO</name>
<evidence type="ECO:0000313" key="4">
    <source>
        <dbReference type="Proteomes" id="UP000747399"/>
    </source>
</evidence>
<evidence type="ECO:0000313" key="3">
    <source>
        <dbReference type="EMBL" id="GIL53037.1"/>
    </source>
</evidence>
<feature type="compositionally biased region" description="Low complexity" evidence="1">
    <location>
        <begin position="362"/>
        <end position="378"/>
    </location>
</feature>
<dbReference type="Proteomes" id="UP000747399">
    <property type="component" value="Unassembled WGS sequence"/>
</dbReference>
<evidence type="ECO:0000256" key="2">
    <source>
        <dbReference type="SAM" id="Phobius"/>
    </source>
</evidence>
<dbReference type="EMBL" id="BNCO01000014">
    <property type="protein sequence ID" value="GIL53037.1"/>
    <property type="molecule type" value="Genomic_DNA"/>
</dbReference>
<keyword evidence="2" id="KW-0472">Membrane</keyword>
<comment type="caution">
    <text evidence="3">The sequence shown here is derived from an EMBL/GenBank/DDBJ whole genome shotgun (WGS) entry which is preliminary data.</text>
</comment>
<proteinExistence type="predicted"/>
<reference evidence="3" key="1">
    <citation type="journal article" date="2021" name="Proc. Natl. Acad. Sci. U.S.A.">
        <title>Three genomes in the algal genus Volvox reveal the fate of a haploid sex-determining region after a transition to homothallism.</title>
        <authorList>
            <person name="Yamamoto K."/>
            <person name="Hamaji T."/>
            <person name="Kawai-Toyooka H."/>
            <person name="Matsuzaki R."/>
            <person name="Takahashi F."/>
            <person name="Nishimura Y."/>
            <person name="Kawachi M."/>
            <person name="Noguchi H."/>
            <person name="Minakuchi Y."/>
            <person name="Umen J.G."/>
            <person name="Toyoda A."/>
            <person name="Nozaki H."/>
        </authorList>
    </citation>
    <scope>NUCLEOTIDE SEQUENCE</scope>
    <source>
        <strain evidence="3">NIES-3780</strain>
    </source>
</reference>
<organism evidence="3 4">
    <name type="scientific">Volvox africanus</name>
    <dbReference type="NCBI Taxonomy" id="51714"/>
    <lineage>
        <taxon>Eukaryota</taxon>
        <taxon>Viridiplantae</taxon>
        <taxon>Chlorophyta</taxon>
        <taxon>core chlorophytes</taxon>
        <taxon>Chlorophyceae</taxon>
        <taxon>CS clade</taxon>
        <taxon>Chlamydomonadales</taxon>
        <taxon>Volvocaceae</taxon>
        <taxon>Volvox</taxon>
    </lineage>
</organism>
<feature type="transmembrane region" description="Helical" evidence="2">
    <location>
        <begin position="161"/>
        <end position="184"/>
    </location>
</feature>
<evidence type="ECO:0008006" key="5">
    <source>
        <dbReference type="Google" id="ProtNLM"/>
    </source>
</evidence>
<feature type="compositionally biased region" description="Basic and acidic residues" evidence="1">
    <location>
        <begin position="398"/>
        <end position="415"/>
    </location>
</feature>
<accession>A0A8J4B2X9</accession>
<keyword evidence="4" id="KW-1185">Reference proteome</keyword>
<keyword evidence="2" id="KW-1133">Transmembrane helix</keyword>
<feature type="transmembrane region" description="Helical" evidence="2">
    <location>
        <begin position="128"/>
        <end position="149"/>
    </location>
</feature>
<feature type="transmembrane region" description="Helical" evidence="2">
    <location>
        <begin position="205"/>
        <end position="223"/>
    </location>
</feature>
<dbReference type="AlphaFoldDB" id="A0A8J4B2X9"/>
<feature type="compositionally biased region" description="Gly residues" evidence="1">
    <location>
        <begin position="449"/>
        <end position="473"/>
    </location>
</feature>
<gene>
    <name evidence="3" type="ORF">Vafri_8740</name>
</gene>
<evidence type="ECO:0000256" key="1">
    <source>
        <dbReference type="SAM" id="MobiDB-lite"/>
    </source>
</evidence>